<dbReference type="Gene3D" id="1.10.260.40">
    <property type="entry name" value="lambda repressor-like DNA-binding domains"/>
    <property type="match status" value="1"/>
</dbReference>
<sequence>MSTRHRCRIAGRSTPYSGVRAGVCTLTGRPVGAGPTSVVAAVGSEAMTQDEPDFGALLRELRQTASMTIEGLSEASGVSVRGIGELERGRRTAPQRRTVNALADGLGLAAPQRRRLVSAARAGRSDGYTPVGVQVVPPGHLDFVGRERELAYLTGLARRVADRRAPRGGGARTDPDGPPAVVAVSGPPGMGKTTLALQAARRLTEDFPDVQIVVDMRGLDAEPPTPAELMLGVLRALRVADREVAKAGPEGHVHLYRQTLAQRRFALVLDNARDEAQVRPLLPGSGTGIVVVTSRRMLTGLEGVHRLGLDGLDRREATMLLSTLVGDERADDTAALDKIAQYCGHLPLALRLAGSWLAVNRTAPVARLVERLAPDEERLRTLAARDLEVSAAFDLSYRQLSTPAARMFRRLALVPGSDVSAAGAAQLCGQSSFDAEDTLEELVEAGLLGVERDRYRMHDLLRLYAQAKLDAEEDAQDKAEARAALCDWLLRTAIVAGRWFEPGAGTPPGTPNGDVNLSSADRGRAWLQDEGANWLAALRAAGQSGRHALVVEVAESLHWFSDQWIYWGYWPEVFGMAADSAEVLGDPVLQATHLNYLAWARLLCQGRYRDSLTHSVRALALARQAGDTCQQAWAYVYQGWAHRELTEYETAAEHMSRAGHLFETAQDPQGSLTALHGVALILADSGRSEEAIGAYRRALDFLETAGDRIEPHAADFARAGSYSGLARSCESLGRTQEAVAHLRKSVDISERVGNIGLESRYLRRLGELLLGMGRTVEAREALSRLVSLGPYADPDAAREAAALIASLDARTSTGDSPTGPQDR</sequence>
<dbReference type="SUPFAM" id="SSF52540">
    <property type="entry name" value="P-loop containing nucleoside triphosphate hydrolases"/>
    <property type="match status" value="1"/>
</dbReference>
<dbReference type="InterPro" id="IPR019734">
    <property type="entry name" value="TPR_rpt"/>
</dbReference>
<dbReference type="GO" id="GO:0043531">
    <property type="term" value="F:ADP binding"/>
    <property type="evidence" value="ECO:0007669"/>
    <property type="project" value="InterPro"/>
</dbReference>
<dbReference type="GO" id="GO:0003677">
    <property type="term" value="F:DNA binding"/>
    <property type="evidence" value="ECO:0007669"/>
    <property type="project" value="InterPro"/>
</dbReference>
<dbReference type="InterPro" id="IPR002182">
    <property type="entry name" value="NB-ARC"/>
</dbReference>
<name>A0AAW8F6C2_9ACTN</name>
<feature type="domain" description="HTH cro/C1-type" evidence="1">
    <location>
        <begin position="58"/>
        <end position="113"/>
    </location>
</feature>
<dbReference type="InterPro" id="IPR036388">
    <property type="entry name" value="WH-like_DNA-bd_sf"/>
</dbReference>
<gene>
    <name evidence="2" type="ORF">QFZ22_000905</name>
</gene>
<dbReference type="PANTHER" id="PTHR47691:SF3">
    <property type="entry name" value="HTH-TYPE TRANSCRIPTIONAL REGULATOR RV0890C-RELATED"/>
    <property type="match status" value="1"/>
</dbReference>
<evidence type="ECO:0000259" key="1">
    <source>
        <dbReference type="PROSITE" id="PS50943"/>
    </source>
</evidence>
<dbReference type="Gene3D" id="3.40.50.300">
    <property type="entry name" value="P-loop containing nucleotide triphosphate hydrolases"/>
    <property type="match status" value="1"/>
</dbReference>
<proteinExistence type="predicted"/>
<comment type="caution">
    <text evidence="2">The sequence shown here is derived from an EMBL/GenBank/DDBJ whole genome shotgun (WGS) entry which is preliminary data.</text>
</comment>
<dbReference type="SMART" id="SM00382">
    <property type="entry name" value="AAA"/>
    <property type="match status" value="1"/>
</dbReference>
<dbReference type="EMBL" id="JAUSZV010000005">
    <property type="protein sequence ID" value="MDQ0904920.1"/>
    <property type="molecule type" value="Genomic_DNA"/>
</dbReference>
<dbReference type="InterPro" id="IPR001387">
    <property type="entry name" value="Cro/C1-type_HTH"/>
</dbReference>
<dbReference type="Pfam" id="PF13560">
    <property type="entry name" value="HTH_31"/>
    <property type="match status" value="1"/>
</dbReference>
<evidence type="ECO:0000313" key="3">
    <source>
        <dbReference type="Proteomes" id="UP001234216"/>
    </source>
</evidence>
<dbReference type="Pfam" id="PF13424">
    <property type="entry name" value="TPR_12"/>
    <property type="match status" value="1"/>
</dbReference>
<dbReference type="SMART" id="SM00530">
    <property type="entry name" value="HTH_XRE"/>
    <property type="match status" value="1"/>
</dbReference>
<dbReference type="InterPro" id="IPR027417">
    <property type="entry name" value="P-loop_NTPase"/>
</dbReference>
<dbReference type="InterPro" id="IPR011990">
    <property type="entry name" value="TPR-like_helical_dom_sf"/>
</dbReference>
<dbReference type="PROSITE" id="PS50943">
    <property type="entry name" value="HTH_CROC1"/>
    <property type="match status" value="1"/>
</dbReference>
<dbReference type="Gene3D" id="1.25.40.10">
    <property type="entry name" value="Tetratricopeptide repeat domain"/>
    <property type="match status" value="2"/>
</dbReference>
<dbReference type="AlphaFoldDB" id="A0AAW8F6C2"/>
<protein>
    <submittedName>
        <fullName evidence="2">Tetratricopeptide (TPR) repeat protein/transcriptional regulator with XRE-family HTH domain</fullName>
    </submittedName>
</protein>
<accession>A0AAW8F6C2</accession>
<dbReference type="PANTHER" id="PTHR47691">
    <property type="entry name" value="REGULATOR-RELATED"/>
    <property type="match status" value="1"/>
</dbReference>
<reference evidence="2" key="1">
    <citation type="submission" date="2023-07" db="EMBL/GenBank/DDBJ databases">
        <title>Comparative genomics of wheat-associated soil bacteria to identify genetic determinants of phenazine resistance.</title>
        <authorList>
            <person name="Mouncey N."/>
        </authorList>
    </citation>
    <scope>NUCLEOTIDE SEQUENCE</scope>
    <source>
        <strain evidence="2">V4I22</strain>
    </source>
</reference>
<dbReference type="InterPro" id="IPR010982">
    <property type="entry name" value="Lambda_DNA-bd_dom_sf"/>
</dbReference>
<evidence type="ECO:0000313" key="2">
    <source>
        <dbReference type="EMBL" id="MDQ0904920.1"/>
    </source>
</evidence>
<dbReference type="SUPFAM" id="SSF48452">
    <property type="entry name" value="TPR-like"/>
    <property type="match status" value="1"/>
</dbReference>
<dbReference type="Pfam" id="PF00931">
    <property type="entry name" value="NB-ARC"/>
    <property type="match status" value="1"/>
</dbReference>
<dbReference type="SUPFAM" id="SSF47413">
    <property type="entry name" value="lambda repressor-like DNA-binding domains"/>
    <property type="match status" value="1"/>
</dbReference>
<dbReference type="Gene3D" id="1.10.10.10">
    <property type="entry name" value="Winged helix-like DNA-binding domain superfamily/Winged helix DNA-binding domain"/>
    <property type="match status" value="1"/>
</dbReference>
<organism evidence="2 3">
    <name type="scientific">Streptomyces canus</name>
    <dbReference type="NCBI Taxonomy" id="58343"/>
    <lineage>
        <taxon>Bacteria</taxon>
        <taxon>Bacillati</taxon>
        <taxon>Actinomycetota</taxon>
        <taxon>Actinomycetes</taxon>
        <taxon>Kitasatosporales</taxon>
        <taxon>Streptomycetaceae</taxon>
        <taxon>Streptomyces</taxon>
        <taxon>Streptomyces aurantiacus group</taxon>
    </lineage>
</organism>
<dbReference type="CDD" id="cd00093">
    <property type="entry name" value="HTH_XRE"/>
    <property type="match status" value="1"/>
</dbReference>
<dbReference type="SMART" id="SM00028">
    <property type="entry name" value="TPR"/>
    <property type="match status" value="4"/>
</dbReference>
<dbReference type="PRINTS" id="PR00364">
    <property type="entry name" value="DISEASERSIST"/>
</dbReference>
<dbReference type="InterPro" id="IPR003593">
    <property type="entry name" value="AAA+_ATPase"/>
</dbReference>
<dbReference type="Proteomes" id="UP001234216">
    <property type="component" value="Unassembled WGS sequence"/>
</dbReference>